<organism evidence="3 4">
    <name type="scientific">Polypedilum vanderplanki</name>
    <name type="common">Sleeping chironomid midge</name>
    <dbReference type="NCBI Taxonomy" id="319348"/>
    <lineage>
        <taxon>Eukaryota</taxon>
        <taxon>Metazoa</taxon>
        <taxon>Ecdysozoa</taxon>
        <taxon>Arthropoda</taxon>
        <taxon>Hexapoda</taxon>
        <taxon>Insecta</taxon>
        <taxon>Pterygota</taxon>
        <taxon>Neoptera</taxon>
        <taxon>Endopterygota</taxon>
        <taxon>Diptera</taxon>
        <taxon>Nematocera</taxon>
        <taxon>Chironomoidea</taxon>
        <taxon>Chironomidae</taxon>
        <taxon>Chironominae</taxon>
        <taxon>Polypedilum</taxon>
        <taxon>Polypedilum</taxon>
    </lineage>
</organism>
<reference evidence="3" key="1">
    <citation type="submission" date="2021-03" db="EMBL/GenBank/DDBJ databases">
        <title>Chromosome level genome of the anhydrobiotic midge Polypedilum vanderplanki.</title>
        <authorList>
            <person name="Yoshida Y."/>
            <person name="Kikawada T."/>
            <person name="Gusev O."/>
        </authorList>
    </citation>
    <scope>NUCLEOTIDE SEQUENCE</scope>
    <source>
        <strain evidence="3">NIAS01</strain>
        <tissue evidence="3">Whole body or cell culture</tissue>
    </source>
</reference>
<protein>
    <submittedName>
        <fullName evidence="3">Uncharacterized protein</fullName>
    </submittedName>
</protein>
<gene>
    <name evidence="3" type="ORF">PVAND_002392</name>
</gene>
<name>A0A9J6BR77_POLVA</name>
<evidence type="ECO:0000256" key="2">
    <source>
        <dbReference type="SAM" id="Phobius"/>
    </source>
</evidence>
<keyword evidence="2" id="KW-0812">Transmembrane</keyword>
<comment type="caution">
    <text evidence="3">The sequence shown here is derived from an EMBL/GenBank/DDBJ whole genome shotgun (WGS) entry which is preliminary data.</text>
</comment>
<keyword evidence="4" id="KW-1185">Reference proteome</keyword>
<feature type="region of interest" description="Disordered" evidence="1">
    <location>
        <begin position="46"/>
        <end position="71"/>
    </location>
</feature>
<keyword evidence="2" id="KW-1133">Transmembrane helix</keyword>
<evidence type="ECO:0000313" key="4">
    <source>
        <dbReference type="Proteomes" id="UP001107558"/>
    </source>
</evidence>
<proteinExistence type="predicted"/>
<evidence type="ECO:0000256" key="1">
    <source>
        <dbReference type="SAM" id="MobiDB-lite"/>
    </source>
</evidence>
<keyword evidence="2" id="KW-0472">Membrane</keyword>
<dbReference type="Proteomes" id="UP001107558">
    <property type="component" value="Chromosome 3"/>
</dbReference>
<dbReference type="EMBL" id="JADBJN010000003">
    <property type="protein sequence ID" value="KAG5672250.1"/>
    <property type="molecule type" value="Genomic_DNA"/>
</dbReference>
<evidence type="ECO:0000313" key="3">
    <source>
        <dbReference type="EMBL" id="KAG5672250.1"/>
    </source>
</evidence>
<dbReference type="Pfam" id="PF15932">
    <property type="entry name" value="DUF4748"/>
    <property type="match status" value="1"/>
</dbReference>
<sequence>MQFGKLGKIGVGWTILVIIGISSFALSKSSIDQKRYENMKVRERMKKSNEGKYQLPERFEGRDLDAKSHTQ</sequence>
<dbReference type="AlphaFoldDB" id="A0A9J6BR77"/>
<dbReference type="InterPro" id="IPR031833">
    <property type="entry name" value="DUF4748"/>
</dbReference>
<feature type="transmembrane region" description="Helical" evidence="2">
    <location>
        <begin position="6"/>
        <end position="26"/>
    </location>
</feature>
<accession>A0A9J6BR77</accession>
<dbReference type="OrthoDB" id="6706212at2759"/>